<dbReference type="Pfam" id="PF15330">
    <property type="entry name" value="SIT"/>
    <property type="match status" value="1"/>
</dbReference>
<evidence type="ECO:0000256" key="1">
    <source>
        <dbReference type="SAM" id="Phobius"/>
    </source>
</evidence>
<proteinExistence type="predicted"/>
<dbReference type="GO" id="GO:0042101">
    <property type="term" value="C:T cell receptor complex"/>
    <property type="evidence" value="ECO:0007669"/>
    <property type="project" value="TreeGrafter"/>
</dbReference>
<evidence type="ECO:0000313" key="2">
    <source>
        <dbReference type="EMBL" id="KAK1343867.1"/>
    </source>
</evidence>
<keyword evidence="1" id="KW-0472">Membrane</keyword>
<reference evidence="2" key="1">
    <citation type="submission" date="2023-06" db="EMBL/GenBank/DDBJ databases">
        <title>Reference genome for the Northern bat (Eptesicus nilssonii), a most northern bat species.</title>
        <authorList>
            <person name="Laine V.N."/>
            <person name="Pulliainen A.T."/>
            <person name="Lilley T.M."/>
        </authorList>
    </citation>
    <scope>NUCLEOTIDE SEQUENCE</scope>
    <source>
        <strain evidence="2">BLF_Eptnil</strain>
        <tissue evidence="2">Kidney</tissue>
    </source>
</reference>
<keyword evidence="3" id="KW-1185">Reference proteome</keyword>
<organism evidence="2 3">
    <name type="scientific">Cnephaeus nilssonii</name>
    <name type="common">Northern bat</name>
    <name type="synonym">Eptesicus nilssonii</name>
    <dbReference type="NCBI Taxonomy" id="3371016"/>
    <lineage>
        <taxon>Eukaryota</taxon>
        <taxon>Metazoa</taxon>
        <taxon>Chordata</taxon>
        <taxon>Craniata</taxon>
        <taxon>Vertebrata</taxon>
        <taxon>Euteleostomi</taxon>
        <taxon>Mammalia</taxon>
        <taxon>Eutheria</taxon>
        <taxon>Laurasiatheria</taxon>
        <taxon>Chiroptera</taxon>
        <taxon>Yangochiroptera</taxon>
        <taxon>Vespertilionidae</taxon>
        <taxon>Cnephaeus</taxon>
    </lineage>
</organism>
<name>A0AA40I6B6_CNENI</name>
<comment type="caution">
    <text evidence="2">The sequence shown here is derived from an EMBL/GenBank/DDBJ whole genome shotgun (WGS) entry which is preliminary data.</text>
</comment>
<sequence>MFINFLAEDLSFIVNKYNSFNCGNTQFKTNSTYIKGIVLCFTGNSECQYYVWAIIASLVLALVISLIFNVSHYVEKQRQDKIYRHSDYYIPREDEYYIEDTPIYGNLDNVVPEQMDENCYEQMKAQPERSVNELQEATPPAQAIDESQMFYASLSHNCERKLRKPRQQNISVLDKNEDELLHGMNTSLPETTLVYSLPPARQAIEENIHDDPVRLFGLIRANKEPMSSVTRHG</sequence>
<keyword evidence="1" id="KW-1133">Transmembrane helix</keyword>
<keyword evidence="1" id="KW-0812">Transmembrane</keyword>
<gene>
    <name evidence="2" type="ORF">QTO34_014422</name>
</gene>
<dbReference type="InterPro" id="IPR020399">
    <property type="entry name" value="T-cell_rcpt-assoc_TM_adapter-1"/>
</dbReference>
<dbReference type="GO" id="GO:0050862">
    <property type="term" value="P:positive regulation of T cell receptor signaling pathway"/>
    <property type="evidence" value="ECO:0007669"/>
    <property type="project" value="TreeGrafter"/>
</dbReference>
<protein>
    <recommendedName>
        <fullName evidence="4">T-cell receptor-associated transmembrane adapter 1</fullName>
    </recommendedName>
</protein>
<evidence type="ECO:0008006" key="4">
    <source>
        <dbReference type="Google" id="ProtNLM"/>
    </source>
</evidence>
<accession>A0AA40I6B6</accession>
<evidence type="ECO:0000313" key="3">
    <source>
        <dbReference type="Proteomes" id="UP001177744"/>
    </source>
</evidence>
<feature type="transmembrane region" description="Helical" evidence="1">
    <location>
        <begin position="49"/>
        <end position="74"/>
    </location>
</feature>
<dbReference type="EMBL" id="JAULJE010000004">
    <property type="protein sequence ID" value="KAK1343867.1"/>
    <property type="molecule type" value="Genomic_DNA"/>
</dbReference>
<dbReference type="GO" id="GO:0001920">
    <property type="term" value="P:negative regulation of receptor recycling"/>
    <property type="evidence" value="ECO:0007669"/>
    <property type="project" value="TreeGrafter"/>
</dbReference>
<dbReference type="Proteomes" id="UP001177744">
    <property type="component" value="Unassembled WGS sequence"/>
</dbReference>
<dbReference type="AlphaFoldDB" id="A0AA40I6B6"/>
<dbReference type="PANTHER" id="PTHR15951">
    <property type="entry name" value="T-CELL RECEPTOR-ASSOCIATED TRANSMEMBRANE ADAPTER 1"/>
    <property type="match status" value="1"/>
</dbReference>
<dbReference type="PANTHER" id="PTHR15951:SF2">
    <property type="entry name" value="T-CELL RECEPTOR-ASSOCIATED TRANSMEMBRANE ADAPTER 1"/>
    <property type="match status" value="1"/>
</dbReference>